<dbReference type="InterPro" id="IPR024316">
    <property type="entry name" value="APQ12"/>
</dbReference>
<sequence>MAPANTLPAVLTHITTLYYSYLHPLLPSPVQSLIENVAPILTQVITSATSGDLTTLLATLVVIYLSLRIADYIRRSVIAWVMFFFKIALVIALVNAAFYVNRVGLDKALEDAEWGWDLIWGLAQKAINGAGGGSAGRAGGYGQWNLDEAQRYRIPVEGKRASKRRSGGWS</sequence>
<evidence type="ECO:0000313" key="2">
    <source>
        <dbReference type="EMBL" id="KAK5059733.1"/>
    </source>
</evidence>
<dbReference type="AlphaFoldDB" id="A0AAV9NJ64"/>
<dbReference type="Pfam" id="PF12716">
    <property type="entry name" value="Apq12"/>
    <property type="match status" value="1"/>
</dbReference>
<dbReference type="GeneID" id="89977774"/>
<protein>
    <recommendedName>
        <fullName evidence="4">Nuclear pore assembly and biogenesis-domain-containing protein</fullName>
    </recommendedName>
</protein>
<reference evidence="2 3" key="1">
    <citation type="submission" date="2023-08" db="EMBL/GenBank/DDBJ databases">
        <title>Black Yeasts Isolated from many extreme environments.</title>
        <authorList>
            <person name="Coleine C."/>
            <person name="Stajich J.E."/>
            <person name="Selbmann L."/>
        </authorList>
    </citation>
    <scope>NUCLEOTIDE SEQUENCE [LARGE SCALE GENOMIC DNA]</scope>
    <source>
        <strain evidence="2 3">CCFEE 5792</strain>
    </source>
</reference>
<evidence type="ECO:0008006" key="4">
    <source>
        <dbReference type="Google" id="ProtNLM"/>
    </source>
</evidence>
<evidence type="ECO:0000256" key="1">
    <source>
        <dbReference type="SAM" id="Phobius"/>
    </source>
</evidence>
<keyword evidence="1" id="KW-0472">Membrane</keyword>
<keyword evidence="1" id="KW-1133">Transmembrane helix</keyword>
<feature type="transmembrane region" description="Helical" evidence="1">
    <location>
        <begin position="40"/>
        <end position="65"/>
    </location>
</feature>
<name>A0AAV9NJ64_9EURO</name>
<dbReference type="RefSeq" id="XP_064709554.1">
    <property type="nucleotide sequence ID" value="XM_064853155.1"/>
</dbReference>
<organism evidence="2 3">
    <name type="scientific">Exophiala bonariae</name>
    <dbReference type="NCBI Taxonomy" id="1690606"/>
    <lineage>
        <taxon>Eukaryota</taxon>
        <taxon>Fungi</taxon>
        <taxon>Dikarya</taxon>
        <taxon>Ascomycota</taxon>
        <taxon>Pezizomycotina</taxon>
        <taxon>Eurotiomycetes</taxon>
        <taxon>Chaetothyriomycetidae</taxon>
        <taxon>Chaetothyriales</taxon>
        <taxon>Herpotrichiellaceae</taxon>
        <taxon>Exophiala</taxon>
    </lineage>
</organism>
<comment type="caution">
    <text evidence="2">The sequence shown here is derived from an EMBL/GenBank/DDBJ whole genome shotgun (WGS) entry which is preliminary data.</text>
</comment>
<feature type="transmembrane region" description="Helical" evidence="1">
    <location>
        <begin position="77"/>
        <end position="100"/>
    </location>
</feature>
<dbReference type="EMBL" id="JAVRRD010000004">
    <property type="protein sequence ID" value="KAK5059733.1"/>
    <property type="molecule type" value="Genomic_DNA"/>
</dbReference>
<dbReference type="Proteomes" id="UP001358417">
    <property type="component" value="Unassembled WGS sequence"/>
</dbReference>
<gene>
    <name evidence="2" type="ORF">LTR84_009616</name>
</gene>
<accession>A0AAV9NJ64</accession>
<keyword evidence="1" id="KW-0812">Transmembrane</keyword>
<evidence type="ECO:0000313" key="3">
    <source>
        <dbReference type="Proteomes" id="UP001358417"/>
    </source>
</evidence>
<keyword evidence="3" id="KW-1185">Reference proteome</keyword>
<proteinExistence type="predicted"/>